<dbReference type="Proteomes" id="UP000265955">
    <property type="component" value="Unassembled WGS sequence"/>
</dbReference>
<accession>A0A3A3FIK2</accession>
<evidence type="ECO:0000313" key="1">
    <source>
        <dbReference type="EMBL" id="RJF95323.1"/>
    </source>
</evidence>
<dbReference type="RefSeq" id="WP_119770473.1">
    <property type="nucleotide sequence ID" value="NZ_QYUO01000002.1"/>
</dbReference>
<keyword evidence="2" id="KW-1185">Reference proteome</keyword>
<sequence length="66" mass="7558">MKVQVIHENANGERTEFGIYELPHMPPVAEPFPVNSQTFYLARAYFGPDEDGMYQLILEGEPGRMQ</sequence>
<dbReference type="AlphaFoldDB" id="A0A3A3FIK2"/>
<organism evidence="1 2">
    <name type="scientific">Noviherbaspirillum saxi</name>
    <dbReference type="NCBI Taxonomy" id="2320863"/>
    <lineage>
        <taxon>Bacteria</taxon>
        <taxon>Pseudomonadati</taxon>
        <taxon>Pseudomonadota</taxon>
        <taxon>Betaproteobacteria</taxon>
        <taxon>Burkholderiales</taxon>
        <taxon>Oxalobacteraceae</taxon>
        <taxon>Noviherbaspirillum</taxon>
    </lineage>
</organism>
<gene>
    <name evidence="1" type="ORF">D3871_17985</name>
</gene>
<comment type="caution">
    <text evidence="1">The sequence shown here is derived from an EMBL/GenBank/DDBJ whole genome shotgun (WGS) entry which is preliminary data.</text>
</comment>
<dbReference type="EMBL" id="QYUO01000002">
    <property type="protein sequence ID" value="RJF95323.1"/>
    <property type="molecule type" value="Genomic_DNA"/>
</dbReference>
<evidence type="ECO:0000313" key="2">
    <source>
        <dbReference type="Proteomes" id="UP000265955"/>
    </source>
</evidence>
<protein>
    <submittedName>
        <fullName evidence="1">Uncharacterized protein</fullName>
    </submittedName>
</protein>
<reference evidence="2" key="1">
    <citation type="submission" date="2018-09" db="EMBL/GenBank/DDBJ databases">
        <authorList>
            <person name="Zhu H."/>
        </authorList>
    </citation>
    <scope>NUCLEOTIDE SEQUENCE [LARGE SCALE GENOMIC DNA]</scope>
    <source>
        <strain evidence="2">K1R23-30</strain>
    </source>
</reference>
<proteinExistence type="predicted"/>
<dbReference type="OrthoDB" id="8723408at2"/>
<name>A0A3A3FIK2_9BURK</name>